<keyword evidence="2" id="KW-1133">Transmembrane helix</keyword>
<keyword evidence="2" id="KW-0472">Membrane</keyword>
<proteinExistence type="predicted"/>
<sequence>MLALLLVLFVPLAALTLCGVVVAVLVKAVSLALPGGRPRGRRELTAWSARVLALAAVSVYVIGAGLVQLDDHESRSGADSSPAPACRDVDPATVAGLWDSRASYLPLGFTCVREDGSTYAGEPVLRWFNGIGLGGVAGAVLLGAAAAGASRGRPVGDGAHDEPAQEERPGAAGAR</sequence>
<evidence type="ECO:0000313" key="4">
    <source>
        <dbReference type="Proteomes" id="UP001183607"/>
    </source>
</evidence>
<feature type="compositionally biased region" description="Basic and acidic residues" evidence="1">
    <location>
        <begin position="158"/>
        <end position="169"/>
    </location>
</feature>
<gene>
    <name evidence="3" type="ORF">RM574_23870</name>
</gene>
<keyword evidence="2" id="KW-0812">Transmembrane</keyword>
<dbReference type="RefSeq" id="WP_311677497.1">
    <property type="nucleotide sequence ID" value="NZ_JAVRER010000047.1"/>
</dbReference>
<dbReference type="Proteomes" id="UP001183607">
    <property type="component" value="Unassembled WGS sequence"/>
</dbReference>
<organism evidence="3 4">
    <name type="scientific">Streptomyces evansiae</name>
    <dbReference type="NCBI Taxonomy" id="3075535"/>
    <lineage>
        <taxon>Bacteria</taxon>
        <taxon>Bacillati</taxon>
        <taxon>Actinomycetota</taxon>
        <taxon>Actinomycetes</taxon>
        <taxon>Kitasatosporales</taxon>
        <taxon>Streptomycetaceae</taxon>
        <taxon>Streptomyces</taxon>
    </lineage>
</organism>
<comment type="caution">
    <text evidence="3">The sequence shown here is derived from an EMBL/GenBank/DDBJ whole genome shotgun (WGS) entry which is preliminary data.</text>
</comment>
<dbReference type="AlphaFoldDB" id="A0ABD5EBT6"/>
<dbReference type="EMBL" id="JAVRER010000047">
    <property type="protein sequence ID" value="MDT0418526.1"/>
    <property type="molecule type" value="Genomic_DNA"/>
</dbReference>
<reference evidence="4" key="1">
    <citation type="submission" date="2023-07" db="EMBL/GenBank/DDBJ databases">
        <title>30 novel species of actinomycetes from the DSMZ collection.</title>
        <authorList>
            <person name="Nouioui I."/>
        </authorList>
    </citation>
    <scope>NUCLEOTIDE SEQUENCE [LARGE SCALE GENOMIC DNA]</scope>
    <source>
        <strain evidence="4">DSM 41982</strain>
    </source>
</reference>
<name>A0ABD5EBT6_9ACTN</name>
<evidence type="ECO:0000313" key="3">
    <source>
        <dbReference type="EMBL" id="MDT0418526.1"/>
    </source>
</evidence>
<evidence type="ECO:0000256" key="1">
    <source>
        <dbReference type="SAM" id="MobiDB-lite"/>
    </source>
</evidence>
<protein>
    <recommendedName>
        <fullName evidence="5">Integral membrane protein</fullName>
    </recommendedName>
</protein>
<evidence type="ECO:0000256" key="2">
    <source>
        <dbReference type="SAM" id="Phobius"/>
    </source>
</evidence>
<accession>A0ABD5EBT6</accession>
<feature type="region of interest" description="Disordered" evidence="1">
    <location>
        <begin position="149"/>
        <end position="175"/>
    </location>
</feature>
<feature type="transmembrane region" description="Helical" evidence="2">
    <location>
        <begin position="47"/>
        <end position="67"/>
    </location>
</feature>
<evidence type="ECO:0008006" key="5">
    <source>
        <dbReference type="Google" id="ProtNLM"/>
    </source>
</evidence>